<dbReference type="AlphaFoldDB" id="I4DPQ2"/>
<dbReference type="PRINTS" id="PR02085">
    <property type="entry name" value="POLR2GRINL1"/>
</dbReference>
<organism evidence="1">
    <name type="scientific">Papilio xuthus</name>
    <name type="common">Asian swallowtail butterfly</name>
    <dbReference type="NCBI Taxonomy" id="66420"/>
    <lineage>
        <taxon>Eukaryota</taxon>
        <taxon>Metazoa</taxon>
        <taxon>Ecdysozoa</taxon>
        <taxon>Arthropoda</taxon>
        <taxon>Hexapoda</taxon>
        <taxon>Insecta</taxon>
        <taxon>Pterygota</taxon>
        <taxon>Neoptera</taxon>
        <taxon>Endopterygota</taxon>
        <taxon>Lepidoptera</taxon>
        <taxon>Glossata</taxon>
        <taxon>Ditrysia</taxon>
        <taxon>Papilionoidea</taxon>
        <taxon>Papilionidae</taxon>
        <taxon>Papilioninae</taxon>
        <taxon>Papilio</taxon>
    </lineage>
</organism>
<evidence type="ECO:0000313" key="1">
    <source>
        <dbReference type="EMBL" id="BAM19892.1"/>
    </source>
</evidence>
<dbReference type="GO" id="GO:0005634">
    <property type="term" value="C:nucleus"/>
    <property type="evidence" value="ECO:0007669"/>
    <property type="project" value="InterPro"/>
</dbReference>
<dbReference type="GO" id="GO:0003711">
    <property type="term" value="F:transcription elongation factor activity"/>
    <property type="evidence" value="ECO:0007669"/>
    <property type="project" value="InterPro"/>
</dbReference>
<sequence>MKNVILKKIPGALPPPPKCEIDGKITDLSSKTIAELFELRDRQLKLLNNKGFINRLSDKGAKIQELYDKIVKEIKLKQEEEDSTCNLLKNLNLNNDSVQNVEWEGKLVNKENTYLDSDDDSDPEDVLHILSQQTAQEKKVKVIPQEKPLVTPDDLVNIGEIPHVKYFGWKS</sequence>
<dbReference type="InterPro" id="IPR026213">
    <property type="entry name" value="GRINL1"/>
</dbReference>
<name>I4DPQ2_PAPXU</name>
<proteinExistence type="evidence at transcript level"/>
<dbReference type="Pfam" id="PF15328">
    <property type="entry name" value="GCOM2"/>
    <property type="match status" value="1"/>
</dbReference>
<reference evidence="1" key="1">
    <citation type="journal article" date="2012" name="BMC Biol.">
        <title>Comprehensive microarray-based analysis for stage-specific larval camouflage pattern-associated genes in the swallowtail butterfly, Papilio xuthus.</title>
        <authorList>
            <person name="Futahashi R."/>
            <person name="Shirataki H."/>
            <person name="Narita T."/>
            <person name="Mita K."/>
            <person name="Fujiwara H."/>
        </authorList>
    </citation>
    <scope>NUCLEOTIDE SEQUENCE</scope>
    <source>
        <tissue evidence="1">Epidermis</tissue>
    </source>
</reference>
<dbReference type="EMBL" id="AK403717">
    <property type="protein sequence ID" value="BAM19892.1"/>
    <property type="molecule type" value="mRNA"/>
</dbReference>
<accession>I4DPQ2</accession>
<dbReference type="GO" id="GO:0006368">
    <property type="term" value="P:transcription elongation by RNA polymerase II"/>
    <property type="evidence" value="ECO:0007669"/>
    <property type="project" value="InterPro"/>
</dbReference>
<protein>
    <submittedName>
        <fullName evidence="1">Uncharacterized protein</fullName>
    </submittedName>
</protein>